<comment type="caution">
    <text evidence="1">The sequence shown here is derived from an EMBL/GenBank/DDBJ whole genome shotgun (WGS) entry which is preliminary data.</text>
</comment>
<reference evidence="1" key="2">
    <citation type="submission" date="2020-09" db="EMBL/GenBank/DDBJ databases">
        <authorList>
            <person name="Sun Q."/>
            <person name="Ohkuma M."/>
        </authorList>
    </citation>
    <scope>NUCLEOTIDE SEQUENCE</scope>
    <source>
        <strain evidence="1">JCM 4790</strain>
    </source>
</reference>
<dbReference type="Proteomes" id="UP000619244">
    <property type="component" value="Unassembled WGS sequence"/>
</dbReference>
<evidence type="ECO:0000313" key="2">
    <source>
        <dbReference type="Proteomes" id="UP000619244"/>
    </source>
</evidence>
<keyword evidence="2" id="KW-1185">Reference proteome</keyword>
<dbReference type="RefSeq" id="WP_190194487.1">
    <property type="nucleotide sequence ID" value="NZ_BMVU01000066.1"/>
</dbReference>
<accession>A0A918U8A7</accession>
<proteinExistence type="predicted"/>
<dbReference type="EMBL" id="BMVU01000066">
    <property type="protein sequence ID" value="GGY08284.1"/>
    <property type="molecule type" value="Genomic_DNA"/>
</dbReference>
<sequence>METAAHILERAYDLGAGRHLAIGLSETVVEATDALDRDGQQERATRLREEIVRSAHCFIGLGDQLPEHEVAYGHAIVAPSLNLLIDAWRITDDPLLEKEIAERLPWLPAFSGRQPHIRLHGVGIRHWDGFWFGRGRLFGDLRLRHAQHRR</sequence>
<dbReference type="AlphaFoldDB" id="A0A918U8A7"/>
<name>A0A918U8A7_9ACTN</name>
<organism evidence="1 2">
    <name type="scientific">Streptomyces minutiscleroticus</name>
    <dbReference type="NCBI Taxonomy" id="68238"/>
    <lineage>
        <taxon>Bacteria</taxon>
        <taxon>Bacillati</taxon>
        <taxon>Actinomycetota</taxon>
        <taxon>Actinomycetes</taxon>
        <taxon>Kitasatosporales</taxon>
        <taxon>Streptomycetaceae</taxon>
        <taxon>Streptomyces</taxon>
    </lineage>
</organism>
<protein>
    <submittedName>
        <fullName evidence="1">Uncharacterized protein</fullName>
    </submittedName>
</protein>
<reference evidence="1" key="1">
    <citation type="journal article" date="2014" name="Int. J. Syst. Evol. Microbiol.">
        <title>Complete genome sequence of Corynebacterium casei LMG S-19264T (=DSM 44701T), isolated from a smear-ripened cheese.</title>
        <authorList>
            <consortium name="US DOE Joint Genome Institute (JGI-PGF)"/>
            <person name="Walter F."/>
            <person name="Albersmeier A."/>
            <person name="Kalinowski J."/>
            <person name="Ruckert C."/>
        </authorList>
    </citation>
    <scope>NUCLEOTIDE SEQUENCE</scope>
    <source>
        <strain evidence="1">JCM 4790</strain>
    </source>
</reference>
<gene>
    <name evidence="1" type="ORF">GCM10010358_71680</name>
</gene>
<evidence type="ECO:0000313" key="1">
    <source>
        <dbReference type="EMBL" id="GGY08284.1"/>
    </source>
</evidence>